<dbReference type="Proteomes" id="UP001218218">
    <property type="component" value="Unassembled WGS sequence"/>
</dbReference>
<dbReference type="InterPro" id="IPR036812">
    <property type="entry name" value="NAD(P)_OxRdtase_dom_sf"/>
</dbReference>
<keyword evidence="1" id="KW-0560">Oxidoreductase</keyword>
<gene>
    <name evidence="3" type="ORF">DFH08DRAFT_842625</name>
</gene>
<dbReference type="PANTHER" id="PTHR43364:SF4">
    <property type="entry name" value="NAD(P)-LINKED OXIDOREDUCTASE SUPERFAMILY PROTEIN"/>
    <property type="match status" value="1"/>
</dbReference>
<dbReference type="GO" id="GO:0016491">
    <property type="term" value="F:oxidoreductase activity"/>
    <property type="evidence" value="ECO:0007669"/>
    <property type="project" value="UniProtKB-KW"/>
</dbReference>
<dbReference type="InterPro" id="IPR023210">
    <property type="entry name" value="NADP_OxRdtase_dom"/>
</dbReference>
<dbReference type="CDD" id="cd19075">
    <property type="entry name" value="AKR_AKR7A1-5"/>
    <property type="match status" value="1"/>
</dbReference>
<dbReference type="EMBL" id="JARIHO010000005">
    <property type="protein sequence ID" value="KAJ7360953.1"/>
    <property type="molecule type" value="Genomic_DNA"/>
</dbReference>
<accession>A0AAD7F002</accession>
<sequence>MAKTSRIPLVFGAAAWGDKDVLSARVNDKTTGQELVDVFVKAGGKTIDTSNLYANGTSEKFISQLDLKEAHVDTKIFPLQPGAHSPENLRGAVKASVQALAPHKINVLFLHAPDRTVPFEDIAREINELHKEGLIREFGLSNFFSWEVAEFHFIAEKNGWIRPTVYQCVYNAFERQAEAELLPLLKKFGIRFYGYSPLAGSILAGKDLVVAATDGSRFDPKASEFIAQYYNARYPGLIPAVHELRDEATKHGLTLPQVAFRWLQHHSQFDSSNGDAIVFGANSLGQLQTTLEWNGEGPLPEDIVKLVDALYLKNKGLLWHYSGVP</sequence>
<dbReference type="PANTHER" id="PTHR43364">
    <property type="entry name" value="NADH-SPECIFIC METHYLGLYOXAL REDUCTASE-RELATED"/>
    <property type="match status" value="1"/>
</dbReference>
<dbReference type="SUPFAM" id="SSF51430">
    <property type="entry name" value="NAD(P)-linked oxidoreductase"/>
    <property type="match status" value="1"/>
</dbReference>
<protein>
    <submittedName>
        <fullName evidence="3">NADP-dependent oxidoreductase domain-containing protein</fullName>
    </submittedName>
</protein>
<organism evidence="3 4">
    <name type="scientific">Mycena albidolilacea</name>
    <dbReference type="NCBI Taxonomy" id="1033008"/>
    <lineage>
        <taxon>Eukaryota</taxon>
        <taxon>Fungi</taxon>
        <taxon>Dikarya</taxon>
        <taxon>Basidiomycota</taxon>
        <taxon>Agaricomycotina</taxon>
        <taxon>Agaricomycetes</taxon>
        <taxon>Agaricomycetidae</taxon>
        <taxon>Agaricales</taxon>
        <taxon>Marasmiineae</taxon>
        <taxon>Mycenaceae</taxon>
        <taxon>Mycena</taxon>
    </lineage>
</organism>
<proteinExistence type="predicted"/>
<name>A0AAD7F002_9AGAR</name>
<dbReference type="Gene3D" id="3.20.20.100">
    <property type="entry name" value="NADP-dependent oxidoreductase domain"/>
    <property type="match status" value="1"/>
</dbReference>
<evidence type="ECO:0000259" key="2">
    <source>
        <dbReference type="Pfam" id="PF00248"/>
    </source>
</evidence>
<evidence type="ECO:0000256" key="1">
    <source>
        <dbReference type="ARBA" id="ARBA00023002"/>
    </source>
</evidence>
<dbReference type="Pfam" id="PF00248">
    <property type="entry name" value="Aldo_ket_red"/>
    <property type="match status" value="1"/>
</dbReference>
<evidence type="ECO:0000313" key="3">
    <source>
        <dbReference type="EMBL" id="KAJ7360953.1"/>
    </source>
</evidence>
<evidence type="ECO:0000313" key="4">
    <source>
        <dbReference type="Proteomes" id="UP001218218"/>
    </source>
</evidence>
<comment type="caution">
    <text evidence="3">The sequence shown here is derived from an EMBL/GenBank/DDBJ whole genome shotgun (WGS) entry which is preliminary data.</text>
</comment>
<dbReference type="InterPro" id="IPR050523">
    <property type="entry name" value="AKR_Detox_Biosynth"/>
</dbReference>
<feature type="domain" description="NADP-dependent oxidoreductase" evidence="2">
    <location>
        <begin position="8"/>
        <end position="311"/>
    </location>
</feature>
<dbReference type="AlphaFoldDB" id="A0AAD7F002"/>
<reference evidence="3" key="1">
    <citation type="submission" date="2023-03" db="EMBL/GenBank/DDBJ databases">
        <title>Massive genome expansion in bonnet fungi (Mycena s.s.) driven by repeated elements and novel gene families across ecological guilds.</title>
        <authorList>
            <consortium name="Lawrence Berkeley National Laboratory"/>
            <person name="Harder C.B."/>
            <person name="Miyauchi S."/>
            <person name="Viragh M."/>
            <person name="Kuo A."/>
            <person name="Thoen E."/>
            <person name="Andreopoulos B."/>
            <person name="Lu D."/>
            <person name="Skrede I."/>
            <person name="Drula E."/>
            <person name="Henrissat B."/>
            <person name="Morin E."/>
            <person name="Kohler A."/>
            <person name="Barry K."/>
            <person name="LaButti K."/>
            <person name="Morin E."/>
            <person name="Salamov A."/>
            <person name="Lipzen A."/>
            <person name="Mereny Z."/>
            <person name="Hegedus B."/>
            <person name="Baldrian P."/>
            <person name="Stursova M."/>
            <person name="Weitz H."/>
            <person name="Taylor A."/>
            <person name="Grigoriev I.V."/>
            <person name="Nagy L.G."/>
            <person name="Martin F."/>
            <person name="Kauserud H."/>
        </authorList>
    </citation>
    <scope>NUCLEOTIDE SEQUENCE</scope>
    <source>
        <strain evidence="3">CBHHK002</strain>
    </source>
</reference>
<keyword evidence="4" id="KW-1185">Reference proteome</keyword>